<keyword evidence="4" id="KW-1185">Reference proteome</keyword>
<sequence length="616" mass="65348">MSREKDTSTGVRRWLDPITKGSRKDEHRPHLTARHVKDIPIDASLIKGGAKNYGTHRVRRKGLPSHVPPSWLVPQPSTGSMDQHAAGKQGEEGFVIKAKRHNAAAQRAARNSPSKSQSSPSQGSQQYDSTYSYVFPHGGSHRPDLAGEAQSTEKSEDVCPANAGSIQQARLSEESEGSLFEPSAESCAQLSPRRSAQDDSEAHTRQQSCSGPDSFAFPELPGVVRNFASMPLKPTPQLPAGACSTPGLLEESLLRHDGLKTAPSQGLLPDSAQQPATSSEPINVPSGAQQEVRSGKHGSDLSRDPESPCRDVHDAPSIKEPEAEAHDAHSVYKAASTAKSGSPASAEKLGPSFEKLVASYQERKAQHTPDHSGRTYSNPVYTASTLSGSLQALKARSAGAANSSGSRCLSEDTMASTAATKHPRPGRSKQNITGAGYDIQCRATAGFTKVAHQAGSVRGAQGSHGAGSGKVSRHGASIRIHEHAEHELQWPQLMSAGTDEQSKQMVGRHDDSFSAPRNANDAAIVFKHAAGAPVREASATCPVTPAEISAEVCEQAIRRQLWAILGMLCAAAALFLACSVLLVWRLSARAGYSARSGEPPAEGTDYASLTPVWWPT</sequence>
<dbReference type="Proteomes" id="UP001497392">
    <property type="component" value="Unassembled WGS sequence"/>
</dbReference>
<feature type="compositionally biased region" description="Basic and acidic residues" evidence="1">
    <location>
        <begin position="141"/>
        <end position="157"/>
    </location>
</feature>
<keyword evidence="2" id="KW-1133">Transmembrane helix</keyword>
<feature type="region of interest" description="Disordered" evidence="1">
    <location>
        <begin position="49"/>
        <end position="348"/>
    </location>
</feature>
<keyword evidence="2" id="KW-0472">Membrane</keyword>
<feature type="compositionally biased region" description="Basic and acidic residues" evidence="1">
    <location>
        <begin position="195"/>
        <end position="204"/>
    </location>
</feature>
<feature type="compositionally biased region" description="Polar residues" evidence="1">
    <location>
        <begin position="271"/>
        <end position="292"/>
    </location>
</feature>
<dbReference type="EMBL" id="CAXHTA020000017">
    <property type="protein sequence ID" value="CAL5227510.1"/>
    <property type="molecule type" value="Genomic_DNA"/>
</dbReference>
<evidence type="ECO:0000313" key="4">
    <source>
        <dbReference type="Proteomes" id="UP001497392"/>
    </source>
</evidence>
<name>A0ABP1G5I4_9CHLO</name>
<organism evidence="3 4">
    <name type="scientific">Coccomyxa viridis</name>
    <dbReference type="NCBI Taxonomy" id="1274662"/>
    <lineage>
        <taxon>Eukaryota</taxon>
        <taxon>Viridiplantae</taxon>
        <taxon>Chlorophyta</taxon>
        <taxon>core chlorophytes</taxon>
        <taxon>Trebouxiophyceae</taxon>
        <taxon>Trebouxiophyceae incertae sedis</taxon>
        <taxon>Coccomyxaceae</taxon>
        <taxon>Coccomyxa</taxon>
    </lineage>
</organism>
<evidence type="ECO:0000313" key="3">
    <source>
        <dbReference type="EMBL" id="CAL5227510.1"/>
    </source>
</evidence>
<gene>
    <name evidence="3" type="primary">g10495</name>
    <name evidence="3" type="ORF">VP750_LOCUS9416</name>
</gene>
<feature type="compositionally biased region" description="Basic and acidic residues" evidence="1">
    <location>
        <begin position="293"/>
        <end position="330"/>
    </location>
</feature>
<reference evidence="3 4" key="1">
    <citation type="submission" date="2024-06" db="EMBL/GenBank/DDBJ databases">
        <authorList>
            <person name="Kraege A."/>
            <person name="Thomma B."/>
        </authorList>
    </citation>
    <scope>NUCLEOTIDE SEQUENCE [LARGE SCALE GENOMIC DNA]</scope>
</reference>
<accession>A0ABP1G5I4</accession>
<feature type="compositionally biased region" description="Low complexity" evidence="1">
    <location>
        <begin position="103"/>
        <end position="126"/>
    </location>
</feature>
<evidence type="ECO:0000256" key="2">
    <source>
        <dbReference type="SAM" id="Phobius"/>
    </source>
</evidence>
<keyword evidence="2" id="KW-0812">Transmembrane</keyword>
<feature type="transmembrane region" description="Helical" evidence="2">
    <location>
        <begin position="561"/>
        <end position="584"/>
    </location>
</feature>
<proteinExistence type="predicted"/>
<comment type="caution">
    <text evidence="3">The sequence shown here is derived from an EMBL/GenBank/DDBJ whole genome shotgun (WGS) entry which is preliminary data.</text>
</comment>
<feature type="region of interest" description="Disordered" evidence="1">
    <location>
        <begin position="401"/>
        <end position="431"/>
    </location>
</feature>
<evidence type="ECO:0000256" key="1">
    <source>
        <dbReference type="SAM" id="MobiDB-lite"/>
    </source>
</evidence>
<feature type="compositionally biased region" description="Basic and acidic residues" evidence="1">
    <location>
        <begin position="22"/>
        <end position="35"/>
    </location>
</feature>
<feature type="region of interest" description="Disordered" evidence="1">
    <location>
        <begin position="1"/>
        <end position="35"/>
    </location>
</feature>
<feature type="compositionally biased region" description="Basic residues" evidence="1">
    <location>
        <begin position="54"/>
        <end position="63"/>
    </location>
</feature>
<protein>
    <submittedName>
        <fullName evidence="3">G10495 protein</fullName>
    </submittedName>
</protein>